<keyword evidence="1" id="KW-0175">Coiled coil</keyword>
<dbReference type="Gene3D" id="3.40.50.1110">
    <property type="entry name" value="SGNH hydrolase"/>
    <property type="match status" value="1"/>
</dbReference>
<comment type="caution">
    <text evidence="3">The sequence shown here is derived from an EMBL/GenBank/DDBJ whole genome shotgun (WGS) entry which is preliminary data.</text>
</comment>
<organism evidence="3 4">
    <name type="scientific">Owenia fusiformis</name>
    <name type="common">Polychaete worm</name>
    <dbReference type="NCBI Taxonomy" id="6347"/>
    <lineage>
        <taxon>Eukaryota</taxon>
        <taxon>Metazoa</taxon>
        <taxon>Spiralia</taxon>
        <taxon>Lophotrochozoa</taxon>
        <taxon>Annelida</taxon>
        <taxon>Polychaeta</taxon>
        <taxon>Sedentaria</taxon>
        <taxon>Canalipalpata</taxon>
        <taxon>Sabellida</taxon>
        <taxon>Oweniida</taxon>
        <taxon>Oweniidae</taxon>
        <taxon>Owenia</taxon>
    </lineage>
</organism>
<feature type="region of interest" description="Disordered" evidence="2">
    <location>
        <begin position="386"/>
        <end position="475"/>
    </location>
</feature>
<protein>
    <submittedName>
        <fullName evidence="3">Uncharacterized protein</fullName>
    </submittedName>
</protein>
<sequence length="682" mass="76939">MADRETRRTCTKTFSTPDAKGKNRRNTKKQTMRTLKKNPETLHENFEYKDVENTGVLVLDDEFMSLVFYTERTLLWLEAFKQFYQRKSMKTTKTRIKYGTKITVLNHVTVEIGDSGIITVFGEELQDWRDNDFDLIKGTLISLKRTPTSDSYSTSLPSTSTPCRTSPAQTQEDIFISQSEEIDIGEDSIIFFLGNDTIPNTQTDTDEPIPEPLSQSLIQPTVIPETQPDIKEPLSQNEPQPATVKLSNKSPTQTESTSKPENTGITLELQSENKKLRTRTISLEKRLEEKSVEHSRQIIQLNAKLQDLHYRLEAADKKSEDDIKMAKQLHEQEMRDIATKLECYELNEKWQITTIQGLKADLATQHRKNVALIERFQQMGCHDFNQSLPQSMTPPTVIPKGRPTSKTRTSKTSVTKNTSLPVINTPPNSASKGLPTHDKEGISPTTNKRPSNKAAKVAPKNPPKPTPREFNNGHKQLPTSVHIMYSSNGKKLAGIMNARSKGKSMNVTSSVYSGANIEYATRVIQQGDIGRSTDHKFLGFGTNNVKDDSAQTIIYELKNLAMTAKNQHPTSKITLCGLHHRGDHAKPQEVKQMNIKIDHVNGEMESFAMKKGFHFININRINDSTSQNPNMNILFNDKLHFNHTGRTRLVDAMLSIINSTHNSYADAARIGNPHYPRTGLKL</sequence>
<accession>A0A8J1U8S0</accession>
<evidence type="ECO:0000313" key="3">
    <source>
        <dbReference type="EMBL" id="CAH1794329.1"/>
    </source>
</evidence>
<feature type="compositionally biased region" description="Low complexity" evidence="2">
    <location>
        <begin position="410"/>
        <end position="419"/>
    </location>
</feature>
<dbReference type="InterPro" id="IPR036514">
    <property type="entry name" value="SGNH_hydro_sf"/>
</dbReference>
<feature type="compositionally biased region" description="Basic residues" evidence="2">
    <location>
        <begin position="22"/>
        <end position="31"/>
    </location>
</feature>
<proteinExistence type="predicted"/>
<keyword evidence="4" id="KW-1185">Reference proteome</keyword>
<evidence type="ECO:0000256" key="2">
    <source>
        <dbReference type="SAM" id="MobiDB-lite"/>
    </source>
</evidence>
<dbReference type="OrthoDB" id="6126005at2759"/>
<dbReference type="EMBL" id="CAIIXF020000009">
    <property type="protein sequence ID" value="CAH1794329.1"/>
    <property type="molecule type" value="Genomic_DNA"/>
</dbReference>
<feature type="compositionally biased region" description="Polar residues" evidence="2">
    <location>
        <begin position="420"/>
        <end position="431"/>
    </location>
</feature>
<feature type="region of interest" description="Disordered" evidence="2">
    <location>
        <begin position="1"/>
        <end position="31"/>
    </location>
</feature>
<dbReference type="Proteomes" id="UP000749559">
    <property type="component" value="Unassembled WGS sequence"/>
</dbReference>
<evidence type="ECO:0000256" key="1">
    <source>
        <dbReference type="SAM" id="Coils"/>
    </source>
</evidence>
<feature type="region of interest" description="Disordered" evidence="2">
    <location>
        <begin position="228"/>
        <end position="263"/>
    </location>
</feature>
<feature type="coiled-coil region" evidence="1">
    <location>
        <begin position="284"/>
        <end position="347"/>
    </location>
</feature>
<feature type="compositionally biased region" description="Low complexity" evidence="2">
    <location>
        <begin position="147"/>
        <end position="167"/>
    </location>
</feature>
<dbReference type="SUPFAM" id="SSF52266">
    <property type="entry name" value="SGNH hydrolase"/>
    <property type="match status" value="1"/>
</dbReference>
<gene>
    <name evidence="3" type="ORF">OFUS_LOCUS19041</name>
</gene>
<dbReference type="AlphaFoldDB" id="A0A8J1U8S0"/>
<feature type="compositionally biased region" description="Polar residues" evidence="2">
    <location>
        <begin position="234"/>
        <end position="263"/>
    </location>
</feature>
<name>A0A8J1U8S0_OWEFU</name>
<reference evidence="3" key="1">
    <citation type="submission" date="2022-03" db="EMBL/GenBank/DDBJ databases">
        <authorList>
            <person name="Martin C."/>
        </authorList>
    </citation>
    <scope>NUCLEOTIDE SEQUENCE</scope>
</reference>
<evidence type="ECO:0000313" key="4">
    <source>
        <dbReference type="Proteomes" id="UP000749559"/>
    </source>
</evidence>
<feature type="region of interest" description="Disordered" evidence="2">
    <location>
        <begin position="147"/>
        <end position="169"/>
    </location>
</feature>